<evidence type="ECO:0000313" key="3">
    <source>
        <dbReference type="EMBL" id="EFN87472.1"/>
    </source>
</evidence>
<keyword evidence="4" id="KW-1185">Reference proteome</keyword>
<dbReference type="InterPro" id="IPR001878">
    <property type="entry name" value="Znf_CCHC"/>
</dbReference>
<keyword evidence="1" id="KW-0862">Zinc</keyword>
<dbReference type="Pfam" id="PF00098">
    <property type="entry name" value="zf-CCHC"/>
    <property type="match status" value="1"/>
</dbReference>
<feature type="non-terminal residue" evidence="3">
    <location>
        <position position="60"/>
    </location>
</feature>
<dbReference type="InterPro" id="IPR036875">
    <property type="entry name" value="Znf_CCHC_sf"/>
</dbReference>
<evidence type="ECO:0000259" key="2">
    <source>
        <dbReference type="PROSITE" id="PS50158"/>
    </source>
</evidence>
<evidence type="ECO:0000313" key="4">
    <source>
        <dbReference type="Proteomes" id="UP000008237"/>
    </source>
</evidence>
<sequence length="60" mass="6597">LIIGWAKARVRVLEDRPLQCYRCLRYDGHMAAVCQSDNGLAGRCFRCGGAGHVAQECTAE</sequence>
<feature type="non-terminal residue" evidence="3">
    <location>
        <position position="1"/>
    </location>
</feature>
<keyword evidence="1" id="KW-0863">Zinc-finger</keyword>
<proteinExistence type="predicted"/>
<dbReference type="AlphaFoldDB" id="E2BA09"/>
<dbReference type="GO" id="GO:0008270">
    <property type="term" value="F:zinc ion binding"/>
    <property type="evidence" value="ECO:0007669"/>
    <property type="project" value="UniProtKB-KW"/>
</dbReference>
<dbReference type="Proteomes" id="UP000008237">
    <property type="component" value="Unassembled WGS sequence"/>
</dbReference>
<dbReference type="Gene3D" id="4.10.60.10">
    <property type="entry name" value="Zinc finger, CCHC-type"/>
    <property type="match status" value="1"/>
</dbReference>
<protein>
    <recommendedName>
        <fullName evidence="2">CCHC-type domain-containing protein</fullName>
    </recommendedName>
</protein>
<dbReference type="GO" id="GO:0003676">
    <property type="term" value="F:nucleic acid binding"/>
    <property type="evidence" value="ECO:0007669"/>
    <property type="project" value="InterPro"/>
</dbReference>
<name>E2BA09_HARSA</name>
<accession>E2BA09</accession>
<keyword evidence="1" id="KW-0479">Metal-binding</keyword>
<dbReference type="PROSITE" id="PS50158">
    <property type="entry name" value="ZF_CCHC"/>
    <property type="match status" value="1"/>
</dbReference>
<feature type="domain" description="CCHC-type" evidence="2">
    <location>
        <begin position="43"/>
        <end position="57"/>
    </location>
</feature>
<dbReference type="SUPFAM" id="SSF57756">
    <property type="entry name" value="Retrovirus zinc finger-like domains"/>
    <property type="match status" value="1"/>
</dbReference>
<reference evidence="3 4" key="1">
    <citation type="journal article" date="2010" name="Science">
        <title>Genomic comparison of the ants Camponotus floridanus and Harpegnathos saltator.</title>
        <authorList>
            <person name="Bonasio R."/>
            <person name="Zhang G."/>
            <person name="Ye C."/>
            <person name="Mutti N.S."/>
            <person name="Fang X."/>
            <person name="Qin N."/>
            <person name="Donahue G."/>
            <person name="Yang P."/>
            <person name="Li Q."/>
            <person name="Li C."/>
            <person name="Zhang P."/>
            <person name="Huang Z."/>
            <person name="Berger S.L."/>
            <person name="Reinberg D."/>
            <person name="Wang J."/>
            <person name="Liebig J."/>
        </authorList>
    </citation>
    <scope>NUCLEOTIDE SEQUENCE [LARGE SCALE GENOMIC DNA]</scope>
    <source>
        <strain evidence="3 4">R22 G/1</strain>
    </source>
</reference>
<dbReference type="EMBL" id="GL446637">
    <property type="protein sequence ID" value="EFN87472.1"/>
    <property type="molecule type" value="Genomic_DNA"/>
</dbReference>
<organism evidence="4">
    <name type="scientific">Harpegnathos saltator</name>
    <name type="common">Jerdon's jumping ant</name>
    <dbReference type="NCBI Taxonomy" id="610380"/>
    <lineage>
        <taxon>Eukaryota</taxon>
        <taxon>Metazoa</taxon>
        <taxon>Ecdysozoa</taxon>
        <taxon>Arthropoda</taxon>
        <taxon>Hexapoda</taxon>
        <taxon>Insecta</taxon>
        <taxon>Pterygota</taxon>
        <taxon>Neoptera</taxon>
        <taxon>Endopterygota</taxon>
        <taxon>Hymenoptera</taxon>
        <taxon>Apocrita</taxon>
        <taxon>Aculeata</taxon>
        <taxon>Formicoidea</taxon>
        <taxon>Formicidae</taxon>
        <taxon>Ponerinae</taxon>
        <taxon>Ponerini</taxon>
        <taxon>Harpegnathos</taxon>
    </lineage>
</organism>
<gene>
    <name evidence="3" type="ORF">EAI_07759</name>
</gene>
<evidence type="ECO:0000256" key="1">
    <source>
        <dbReference type="PROSITE-ProRule" id="PRU00047"/>
    </source>
</evidence>
<dbReference type="SMART" id="SM00343">
    <property type="entry name" value="ZnF_C2HC"/>
    <property type="match status" value="2"/>
</dbReference>
<dbReference type="InParanoid" id="E2BA09"/>